<sequence>MNALGLQDLREVITEDIFLSELEASGGIVLHTDMGYPVVEYKGTDIRIAIEPINLASMRDLTDGYVVMFRNGEFGHEMEGDLYEALSKAIDRLKIVVVMYENE</sequence>
<dbReference type="EMBL" id="CP162411">
    <property type="protein sequence ID" value="XDL16169.1"/>
    <property type="molecule type" value="Genomic_DNA"/>
</dbReference>
<evidence type="ECO:0000313" key="1">
    <source>
        <dbReference type="EMBL" id="XDL16169.1"/>
    </source>
</evidence>
<gene>
    <name evidence="1" type="ORF">LF923_0008010</name>
</gene>
<proteinExistence type="predicted"/>
<dbReference type="RefSeq" id="WP_226100536.1">
    <property type="nucleotide sequence ID" value="NZ_CP162411.1"/>
</dbReference>
<name>A0AB39IK47_9GAMM</name>
<organism evidence="1">
    <name type="scientific">Dickeya oryzae</name>
    <dbReference type="NCBI Taxonomy" id="1240404"/>
    <lineage>
        <taxon>Bacteria</taxon>
        <taxon>Pseudomonadati</taxon>
        <taxon>Pseudomonadota</taxon>
        <taxon>Gammaproteobacteria</taxon>
        <taxon>Enterobacterales</taxon>
        <taxon>Pectobacteriaceae</taxon>
        <taxon>Dickeya</taxon>
    </lineage>
</organism>
<dbReference type="AlphaFoldDB" id="A0AB39IK47"/>
<accession>A0AB39IK47</accession>
<protein>
    <submittedName>
        <fullName evidence="1">Uncharacterized protein</fullName>
    </submittedName>
</protein>
<reference evidence="1" key="1">
    <citation type="submission" date="2024-07" db="EMBL/GenBank/DDBJ databases">
        <authorList>
            <person name="Pedron J."/>
        </authorList>
    </citation>
    <scope>NUCLEOTIDE SEQUENCE</scope>
    <source>
        <strain evidence="1">A642-S2-A17</strain>
    </source>
</reference>